<evidence type="ECO:0000256" key="1">
    <source>
        <dbReference type="SAM" id="Phobius"/>
    </source>
</evidence>
<keyword evidence="1" id="KW-0472">Membrane</keyword>
<keyword evidence="1" id="KW-0812">Transmembrane</keyword>
<feature type="transmembrane region" description="Helical" evidence="1">
    <location>
        <begin position="6"/>
        <end position="26"/>
    </location>
</feature>
<keyword evidence="2" id="KW-0675">Receptor</keyword>
<organism evidence="2 3">
    <name type="scientific">Lynx pardinus</name>
    <name type="common">Iberian lynx</name>
    <name type="synonym">Felis pardina</name>
    <dbReference type="NCBI Taxonomy" id="191816"/>
    <lineage>
        <taxon>Eukaryota</taxon>
        <taxon>Metazoa</taxon>
        <taxon>Chordata</taxon>
        <taxon>Craniata</taxon>
        <taxon>Vertebrata</taxon>
        <taxon>Euteleostomi</taxon>
        <taxon>Mammalia</taxon>
        <taxon>Eutheria</taxon>
        <taxon>Laurasiatheria</taxon>
        <taxon>Carnivora</taxon>
        <taxon>Feliformia</taxon>
        <taxon>Felidae</taxon>
        <taxon>Felinae</taxon>
        <taxon>Lynx</taxon>
    </lineage>
</organism>
<dbReference type="Proteomes" id="UP000386466">
    <property type="component" value="Unassembled WGS sequence"/>
</dbReference>
<gene>
    <name evidence="2" type="ORF">LYPA_23C016031</name>
</gene>
<keyword evidence="3" id="KW-1185">Reference proteome</keyword>
<protein>
    <submittedName>
        <fullName evidence="2">Histamine h3 receptor-like</fullName>
    </submittedName>
</protein>
<dbReference type="AlphaFoldDB" id="A0A485NNR0"/>
<proteinExistence type="predicted"/>
<sequence>MTTSIIEFFTPFISLTYFNLSIYINIQKRTSLRRNNIAQSQDNSEMNFQGRKNTLCFLLN</sequence>
<name>A0A485NNR0_LYNPA</name>
<keyword evidence="1" id="KW-1133">Transmembrane helix</keyword>
<reference evidence="2 3" key="1">
    <citation type="submission" date="2019-01" db="EMBL/GenBank/DDBJ databases">
        <authorList>
            <person name="Alioto T."/>
            <person name="Alioto T."/>
        </authorList>
    </citation>
    <scope>NUCLEOTIDE SEQUENCE [LARGE SCALE GENOMIC DNA]</scope>
</reference>
<accession>A0A485NNR0</accession>
<evidence type="ECO:0000313" key="2">
    <source>
        <dbReference type="EMBL" id="VFV33336.1"/>
    </source>
</evidence>
<evidence type="ECO:0000313" key="3">
    <source>
        <dbReference type="Proteomes" id="UP000386466"/>
    </source>
</evidence>
<dbReference type="EMBL" id="CAAGRJ010017877">
    <property type="protein sequence ID" value="VFV33336.1"/>
    <property type="molecule type" value="Genomic_DNA"/>
</dbReference>